<reference evidence="3 4" key="1">
    <citation type="submission" date="2016-03" db="EMBL/GenBank/DDBJ databases">
        <title>EvidentialGene: Evidence-directed Construction of Genes on Genomes.</title>
        <authorList>
            <person name="Gilbert D.G."/>
            <person name="Choi J.-H."/>
            <person name="Mockaitis K."/>
            <person name="Colbourne J."/>
            <person name="Pfrender M."/>
        </authorList>
    </citation>
    <scope>NUCLEOTIDE SEQUENCE [LARGE SCALE GENOMIC DNA]</scope>
    <source>
        <strain evidence="3 4">Xinb3</strain>
        <tissue evidence="3">Complete organism</tissue>
    </source>
</reference>
<dbReference type="PANTHER" id="PTHR37984">
    <property type="entry name" value="PROTEIN CBG26694"/>
    <property type="match status" value="1"/>
</dbReference>
<keyword evidence="1" id="KW-0511">Multifunctional enzyme</keyword>
<evidence type="ECO:0000259" key="2">
    <source>
        <dbReference type="Pfam" id="PF17919"/>
    </source>
</evidence>
<dbReference type="Proteomes" id="UP000076858">
    <property type="component" value="Unassembled WGS sequence"/>
</dbReference>
<organism evidence="3 4">
    <name type="scientific">Daphnia magna</name>
    <dbReference type="NCBI Taxonomy" id="35525"/>
    <lineage>
        <taxon>Eukaryota</taxon>
        <taxon>Metazoa</taxon>
        <taxon>Ecdysozoa</taxon>
        <taxon>Arthropoda</taxon>
        <taxon>Crustacea</taxon>
        <taxon>Branchiopoda</taxon>
        <taxon>Diplostraca</taxon>
        <taxon>Cladocera</taxon>
        <taxon>Anomopoda</taxon>
        <taxon>Daphniidae</taxon>
        <taxon>Daphnia</taxon>
    </lineage>
</organism>
<evidence type="ECO:0000256" key="1">
    <source>
        <dbReference type="ARBA" id="ARBA00023268"/>
    </source>
</evidence>
<feature type="non-terminal residue" evidence="3">
    <location>
        <position position="1"/>
    </location>
</feature>
<comment type="caution">
    <text evidence="3">The sequence shown here is derived from an EMBL/GenBank/DDBJ whole genome shotgun (WGS) entry which is preliminary data.</text>
</comment>
<evidence type="ECO:0000313" key="4">
    <source>
        <dbReference type="Proteomes" id="UP000076858"/>
    </source>
</evidence>
<dbReference type="EMBL" id="LRGB01005798">
    <property type="protein sequence ID" value="KZS01935.1"/>
    <property type="molecule type" value="Genomic_DNA"/>
</dbReference>
<dbReference type="PANTHER" id="PTHR37984:SF5">
    <property type="entry name" value="PROTEIN NYNRIN-LIKE"/>
    <property type="match status" value="1"/>
</dbReference>
<accession>A0A164J3Q3</accession>
<dbReference type="InterPro" id="IPR050951">
    <property type="entry name" value="Retrovirus_Pol_polyprotein"/>
</dbReference>
<keyword evidence="4" id="KW-1185">Reference proteome</keyword>
<dbReference type="GO" id="GO:0071897">
    <property type="term" value="P:DNA biosynthetic process"/>
    <property type="evidence" value="ECO:0007669"/>
    <property type="project" value="UniProtKB-ARBA"/>
</dbReference>
<dbReference type="Gene3D" id="3.30.70.270">
    <property type="match status" value="1"/>
</dbReference>
<dbReference type="STRING" id="35525.A0A164J3Q3"/>
<dbReference type="SUPFAM" id="SSF56672">
    <property type="entry name" value="DNA/RNA polymerases"/>
    <property type="match status" value="1"/>
</dbReference>
<dbReference type="Pfam" id="PF17919">
    <property type="entry name" value="RT_RNaseH_2"/>
    <property type="match status" value="1"/>
</dbReference>
<proteinExistence type="predicted"/>
<dbReference type="AlphaFoldDB" id="A0A164J3Q3"/>
<dbReference type="InterPro" id="IPR043502">
    <property type="entry name" value="DNA/RNA_pol_sf"/>
</dbReference>
<dbReference type="InterPro" id="IPR043128">
    <property type="entry name" value="Rev_trsase/Diguanyl_cyclase"/>
</dbReference>
<gene>
    <name evidence="3" type="ORF">APZ42_001237</name>
</gene>
<dbReference type="InterPro" id="IPR041577">
    <property type="entry name" value="RT_RNaseH_2"/>
</dbReference>
<protein>
    <recommendedName>
        <fullName evidence="2">Reverse transcriptase/retrotransposon-derived protein RNase H-like domain-containing protein</fullName>
    </recommendedName>
</protein>
<name>A0A164J3Q3_9CRUS</name>
<feature type="domain" description="Reverse transcriptase/retrotransposon-derived protein RNase H-like" evidence="2">
    <location>
        <begin position="71"/>
        <end position="124"/>
    </location>
</feature>
<evidence type="ECO:0000313" key="3">
    <source>
        <dbReference type="EMBL" id="KZS01935.1"/>
    </source>
</evidence>
<dbReference type="GO" id="GO:0003824">
    <property type="term" value="F:catalytic activity"/>
    <property type="evidence" value="ECO:0007669"/>
    <property type="project" value="UniProtKB-KW"/>
</dbReference>
<sequence>RSVDYLGHVISTDGIKADPGKIDRIVNYKTPSSGDEVRSFLGLARYYRRFIKDFRSLAKPLTRITHKDLNLNFNEKFLLFTDACEYGIGAELVLPQTHDGQEHPIAYSSRQLTKAEMKYSTTEK</sequence>